<reference evidence="1 2" key="1">
    <citation type="journal article" date="2020" name="Int. J. Syst. Evol. Microbiol.">
        <title>Reclassification of Streptomyces castelarensis and Streptomyces sporoclivatus as later heterotypic synonyms of Streptomyces antimycoticus.</title>
        <authorList>
            <person name="Komaki H."/>
            <person name="Tamura T."/>
        </authorList>
    </citation>
    <scope>NUCLEOTIDE SEQUENCE [LARGE SCALE GENOMIC DNA]</scope>
    <source>
        <strain evidence="1 2">NBRC 13459</strain>
    </source>
</reference>
<protein>
    <submittedName>
        <fullName evidence="1">Uncharacterized protein</fullName>
    </submittedName>
</protein>
<evidence type="ECO:0000313" key="2">
    <source>
        <dbReference type="Proteomes" id="UP000301309"/>
    </source>
</evidence>
<dbReference type="EMBL" id="BJHW01000001">
    <property type="protein sequence ID" value="GDY49689.1"/>
    <property type="molecule type" value="Genomic_DNA"/>
</dbReference>
<name>A0A4D4KV17_STRVO</name>
<keyword evidence="2" id="KW-1185">Reference proteome</keyword>
<accession>A0A4D4KV17</accession>
<evidence type="ECO:0000313" key="1">
    <source>
        <dbReference type="EMBL" id="GDY49689.1"/>
    </source>
</evidence>
<sequence length="69" mass="7889">MAQAKEYALPYEEQDPNEILKAFAANRAFRAAGWDELTTEGNPYRRPVRPDDLAWLDYSRPCPPPMCSS</sequence>
<organism evidence="1 2">
    <name type="scientific">Streptomyces violaceusniger</name>
    <dbReference type="NCBI Taxonomy" id="68280"/>
    <lineage>
        <taxon>Bacteria</taxon>
        <taxon>Bacillati</taxon>
        <taxon>Actinomycetota</taxon>
        <taxon>Actinomycetes</taxon>
        <taxon>Kitasatosporales</taxon>
        <taxon>Streptomycetaceae</taxon>
        <taxon>Streptomyces</taxon>
        <taxon>Streptomyces violaceusniger group</taxon>
    </lineage>
</organism>
<gene>
    <name evidence="1" type="ORF">SVIO_003120</name>
</gene>
<dbReference type="AlphaFoldDB" id="A0A4D4KV17"/>
<proteinExistence type="predicted"/>
<dbReference type="Proteomes" id="UP000301309">
    <property type="component" value="Unassembled WGS sequence"/>
</dbReference>
<comment type="caution">
    <text evidence="1">The sequence shown here is derived from an EMBL/GenBank/DDBJ whole genome shotgun (WGS) entry which is preliminary data.</text>
</comment>